<dbReference type="Pfam" id="PF01018">
    <property type="entry name" value="GTP1_OBG"/>
    <property type="match status" value="1"/>
</dbReference>
<evidence type="ECO:0000256" key="7">
    <source>
        <dbReference type="ARBA" id="ARBA00022842"/>
    </source>
</evidence>
<feature type="binding site" evidence="9">
    <location>
        <position position="192"/>
    </location>
    <ligand>
        <name>Mg(2+)</name>
        <dbReference type="ChEBI" id="CHEBI:18420"/>
    </ligand>
</feature>
<dbReference type="InterPro" id="IPR036346">
    <property type="entry name" value="GTP-bd_prot_GTP1/OBG_C_sf"/>
</dbReference>
<dbReference type="NCBIfam" id="NF008954">
    <property type="entry name" value="PRK12296.1"/>
    <property type="match status" value="1"/>
</dbReference>
<dbReference type="PANTHER" id="PTHR11702">
    <property type="entry name" value="DEVELOPMENTALLY REGULATED GTP-BINDING PROTEIN-RELATED"/>
    <property type="match status" value="1"/>
</dbReference>
<dbReference type="Pfam" id="PF01926">
    <property type="entry name" value="MMR_HSR1"/>
    <property type="match status" value="1"/>
</dbReference>
<comment type="subunit">
    <text evidence="9">Monomer.</text>
</comment>
<dbReference type="Gene3D" id="2.70.210.12">
    <property type="entry name" value="GTP1/OBG domain"/>
    <property type="match status" value="1"/>
</dbReference>
<feature type="binding site" evidence="9">
    <location>
        <begin position="216"/>
        <end position="219"/>
    </location>
    <ligand>
        <name>GTP</name>
        <dbReference type="ChEBI" id="CHEBI:37565"/>
    </ligand>
</feature>
<evidence type="ECO:0000256" key="5">
    <source>
        <dbReference type="ARBA" id="ARBA00022741"/>
    </source>
</evidence>
<evidence type="ECO:0000256" key="4">
    <source>
        <dbReference type="ARBA" id="ARBA00022723"/>
    </source>
</evidence>
<dbReference type="FunFam" id="2.70.210.12:FF:000001">
    <property type="entry name" value="GTPase Obg"/>
    <property type="match status" value="1"/>
</dbReference>
<evidence type="ECO:0000256" key="6">
    <source>
        <dbReference type="ARBA" id="ARBA00022801"/>
    </source>
</evidence>
<dbReference type="InterPro" id="IPR027417">
    <property type="entry name" value="P-loop_NTPase"/>
</dbReference>
<dbReference type="InterPro" id="IPR036726">
    <property type="entry name" value="GTP1_OBG_dom_sf"/>
</dbReference>
<evidence type="ECO:0000256" key="3">
    <source>
        <dbReference type="ARBA" id="ARBA00022490"/>
    </source>
</evidence>
<protein>
    <recommendedName>
        <fullName evidence="9">GTPase Obg</fullName>
        <ecNumber evidence="9">3.6.5.-</ecNumber>
    </recommendedName>
    <alternativeName>
        <fullName evidence="9">GTP-binding protein Obg</fullName>
    </alternativeName>
</protein>
<dbReference type="Gene3D" id="3.30.300.350">
    <property type="entry name" value="GTP-binding protein OBG, C-terminal domain"/>
    <property type="match status" value="1"/>
</dbReference>
<comment type="cofactor">
    <cofactor evidence="1 9">
        <name>Mg(2+)</name>
        <dbReference type="ChEBI" id="CHEBI:18420"/>
    </cofactor>
</comment>
<dbReference type="PROSITE" id="PS51883">
    <property type="entry name" value="OBG"/>
    <property type="match status" value="1"/>
</dbReference>
<comment type="similarity">
    <text evidence="2 9">Belongs to the TRAFAC class OBG-HflX-like GTPase superfamily. OBG GTPase family.</text>
</comment>
<dbReference type="InterPro" id="IPR015349">
    <property type="entry name" value="OCT_dom"/>
</dbReference>
<dbReference type="Pfam" id="PF09269">
    <property type="entry name" value="DUF1967"/>
    <property type="match status" value="1"/>
</dbReference>
<dbReference type="PROSITE" id="PS51881">
    <property type="entry name" value="OCT"/>
    <property type="match status" value="1"/>
</dbReference>
<dbReference type="InterPro" id="IPR006074">
    <property type="entry name" value="GTP1-OBG_CS"/>
</dbReference>
<evidence type="ECO:0000313" key="13">
    <source>
        <dbReference type="EMBL" id="RJO62096.1"/>
    </source>
</evidence>
<keyword evidence="8 9" id="KW-0342">GTP-binding</keyword>
<sequence length="436" mass="47781">MFCDKVTIRLTAGKGGNGMVSFLHEKYREKGGPDGGDGGDGGSIYIVTDSSTNTLYEYKTKRHLKAENGENGKRRKKVGAGGKDLYIKVPVGTVVYNDETGEKIFDLTGEKQAVLVARGGEGGYGNAHFVSSVRQAPQVAELGEKGEERIVRLELKLIADVGLVGLPNVGKSTLLSVVSAAKPKIADYPFTTLVPNLGVVDGSKFGIENFSFVIADIPGLIEGASQGKGLGDEFLRHVERTRVLVHLIESTSKDFIKDFNDINKELEIFNKDIVKKPQIIAISKADLSQDFSGNLKKFKAHLKKIKGLKVANQEPVVISSPMHKGIKELMSFVAQTLQKYQPKPVILACPESEKDYKVFTPEDLVGDRFSVTKEDDKFIVSGKKIERFARKTDFGNSHSVARLKDIMKKTGIMKELERQGAESGGEVEISEKKFKL</sequence>
<dbReference type="HAMAP" id="MF_01454">
    <property type="entry name" value="GTPase_Obg"/>
    <property type="match status" value="1"/>
</dbReference>
<reference evidence="13" key="2">
    <citation type="submission" date="2018-03" db="EMBL/GenBank/DDBJ databases">
        <authorList>
            <person name="Momper L."/>
        </authorList>
    </citation>
    <scope>NUCLEOTIDE SEQUENCE</scope>
    <source>
        <strain evidence="13">SURF_29</strain>
    </source>
</reference>
<dbReference type="PRINTS" id="PR00326">
    <property type="entry name" value="GTP1OBG"/>
</dbReference>
<dbReference type="GO" id="GO:0005525">
    <property type="term" value="F:GTP binding"/>
    <property type="evidence" value="ECO:0007669"/>
    <property type="project" value="UniProtKB-UniRule"/>
</dbReference>
<dbReference type="NCBIfam" id="NF008955">
    <property type="entry name" value="PRK12297.1"/>
    <property type="match status" value="1"/>
</dbReference>
<keyword evidence="5 9" id="KW-0547">Nucleotide-binding</keyword>
<organism evidence="13">
    <name type="scientific">candidate division WS5 bacterium</name>
    <dbReference type="NCBI Taxonomy" id="2093353"/>
    <lineage>
        <taxon>Bacteria</taxon>
        <taxon>candidate division WS5</taxon>
    </lineage>
</organism>
<gene>
    <name evidence="13" type="primary">obgE</name>
    <name evidence="9" type="synonym">obg</name>
    <name evidence="13" type="ORF">C4544_01185</name>
</gene>
<accession>A0A419DG32</accession>
<dbReference type="InterPro" id="IPR014100">
    <property type="entry name" value="GTP-bd_Obg/CgtA"/>
</dbReference>
<reference evidence="13" key="1">
    <citation type="journal article" date="2017" name="ISME J.">
        <title>Energy and carbon metabolisms in a deep terrestrial subsurface fluid microbial community.</title>
        <authorList>
            <person name="Momper L."/>
            <person name="Jungbluth S.P."/>
            <person name="Lee M.D."/>
            <person name="Amend J.P."/>
        </authorList>
    </citation>
    <scope>NUCLEOTIDE SEQUENCE [LARGE SCALE GENOMIC DNA]</scope>
    <source>
        <strain evidence="13">SURF_29</strain>
    </source>
</reference>
<proteinExistence type="inferred from homology"/>
<dbReference type="GO" id="GO:0005737">
    <property type="term" value="C:cytoplasm"/>
    <property type="evidence" value="ECO:0007669"/>
    <property type="project" value="UniProtKB-SubCell"/>
</dbReference>
<dbReference type="Gene3D" id="3.40.50.300">
    <property type="entry name" value="P-loop containing nucleotide triphosphate hydrolases"/>
    <property type="match status" value="1"/>
</dbReference>
<dbReference type="InterPro" id="IPR006169">
    <property type="entry name" value="GTP1_OBG_dom"/>
</dbReference>
<dbReference type="SUPFAM" id="SSF102741">
    <property type="entry name" value="Obg GTP-binding protein C-terminal domain"/>
    <property type="match status" value="1"/>
</dbReference>
<dbReference type="EMBL" id="QZJW01000005">
    <property type="protein sequence ID" value="RJO62096.1"/>
    <property type="molecule type" value="Genomic_DNA"/>
</dbReference>
<keyword evidence="6 9" id="KW-0378">Hydrolase</keyword>
<evidence type="ECO:0000256" key="2">
    <source>
        <dbReference type="ARBA" id="ARBA00007699"/>
    </source>
</evidence>
<comment type="caution">
    <text evidence="13">The sequence shown here is derived from an EMBL/GenBank/DDBJ whole genome shotgun (WGS) entry which is preliminary data.</text>
</comment>
<comment type="subcellular location">
    <subcellularLocation>
        <location evidence="9">Cytoplasm</location>
    </subcellularLocation>
</comment>
<dbReference type="CDD" id="cd01898">
    <property type="entry name" value="Obg"/>
    <property type="match status" value="1"/>
</dbReference>
<dbReference type="InterPro" id="IPR006073">
    <property type="entry name" value="GTP-bd"/>
</dbReference>
<feature type="binding site" evidence="9">
    <location>
        <begin position="319"/>
        <end position="321"/>
    </location>
    <ligand>
        <name>GTP</name>
        <dbReference type="ChEBI" id="CHEBI:37565"/>
    </ligand>
</feature>
<evidence type="ECO:0000259" key="12">
    <source>
        <dbReference type="PROSITE" id="PS51883"/>
    </source>
</evidence>
<name>A0A419DG32_9BACT</name>
<evidence type="ECO:0000259" key="10">
    <source>
        <dbReference type="PROSITE" id="PS51710"/>
    </source>
</evidence>
<dbReference type="GO" id="GO:0042254">
    <property type="term" value="P:ribosome biogenesis"/>
    <property type="evidence" value="ECO:0007669"/>
    <property type="project" value="UniProtKB-UniRule"/>
</dbReference>
<feature type="binding site" evidence="9">
    <location>
        <begin position="283"/>
        <end position="286"/>
    </location>
    <ligand>
        <name>GTP</name>
        <dbReference type="ChEBI" id="CHEBI:37565"/>
    </ligand>
</feature>
<dbReference type="EC" id="3.6.5.-" evidence="9"/>
<evidence type="ECO:0000259" key="11">
    <source>
        <dbReference type="PROSITE" id="PS51881"/>
    </source>
</evidence>
<evidence type="ECO:0000256" key="1">
    <source>
        <dbReference type="ARBA" id="ARBA00001946"/>
    </source>
</evidence>
<dbReference type="AlphaFoldDB" id="A0A419DG32"/>
<keyword evidence="4 9" id="KW-0479">Metal-binding</keyword>
<dbReference type="InterPro" id="IPR045086">
    <property type="entry name" value="OBG_GTPase"/>
</dbReference>
<dbReference type="Proteomes" id="UP000285655">
    <property type="component" value="Unassembled WGS sequence"/>
</dbReference>
<feature type="domain" description="OCT" evidence="11">
    <location>
        <begin position="361"/>
        <end position="436"/>
    </location>
</feature>
<feature type="binding site" evidence="9">
    <location>
        <begin position="190"/>
        <end position="194"/>
    </location>
    <ligand>
        <name>GTP</name>
        <dbReference type="ChEBI" id="CHEBI:37565"/>
    </ligand>
</feature>
<keyword evidence="7 9" id="KW-0460">Magnesium</keyword>
<feature type="domain" description="OBG-type G" evidence="10">
    <location>
        <begin position="159"/>
        <end position="338"/>
    </location>
</feature>
<evidence type="ECO:0000256" key="9">
    <source>
        <dbReference type="HAMAP-Rule" id="MF_01454"/>
    </source>
</evidence>
<dbReference type="PROSITE" id="PS51710">
    <property type="entry name" value="G_OBG"/>
    <property type="match status" value="1"/>
</dbReference>
<feature type="domain" description="Obg" evidence="12">
    <location>
        <begin position="1"/>
        <end position="158"/>
    </location>
</feature>
<dbReference type="NCBIfam" id="NF008956">
    <property type="entry name" value="PRK12299.1"/>
    <property type="match status" value="1"/>
</dbReference>
<dbReference type="InterPro" id="IPR031167">
    <property type="entry name" value="G_OBG"/>
</dbReference>
<evidence type="ECO:0000256" key="8">
    <source>
        <dbReference type="ARBA" id="ARBA00023134"/>
    </source>
</evidence>
<dbReference type="GO" id="GO:0000287">
    <property type="term" value="F:magnesium ion binding"/>
    <property type="evidence" value="ECO:0007669"/>
    <property type="project" value="InterPro"/>
</dbReference>
<feature type="binding site" evidence="9">
    <location>
        <position position="172"/>
    </location>
    <ligand>
        <name>Mg(2+)</name>
        <dbReference type="ChEBI" id="CHEBI:18420"/>
    </ligand>
</feature>
<keyword evidence="3 9" id="KW-0963">Cytoplasm</keyword>
<dbReference type="SUPFAM" id="SSF82051">
    <property type="entry name" value="Obg GTP-binding protein N-terminal domain"/>
    <property type="match status" value="1"/>
</dbReference>
<dbReference type="NCBIfam" id="TIGR03595">
    <property type="entry name" value="Obg_CgtA_exten"/>
    <property type="match status" value="1"/>
</dbReference>
<dbReference type="SUPFAM" id="SSF52540">
    <property type="entry name" value="P-loop containing nucleoside triphosphate hydrolases"/>
    <property type="match status" value="1"/>
</dbReference>
<dbReference type="PANTHER" id="PTHR11702:SF31">
    <property type="entry name" value="MITOCHONDRIAL RIBOSOME-ASSOCIATED GTPASE 2"/>
    <property type="match status" value="1"/>
</dbReference>
<feature type="binding site" evidence="9">
    <location>
        <begin position="165"/>
        <end position="172"/>
    </location>
    <ligand>
        <name>GTP</name>
        <dbReference type="ChEBI" id="CHEBI:37565"/>
    </ligand>
</feature>
<dbReference type="NCBIfam" id="TIGR02729">
    <property type="entry name" value="Obg_CgtA"/>
    <property type="match status" value="1"/>
</dbReference>
<comment type="function">
    <text evidence="9">An essential GTPase which binds GTP, GDP and possibly (p)ppGpp with moderate affinity, with high nucleotide exchange rates and a fairly low GTP hydrolysis rate. Plays a role in control of the cell cycle, stress response, ribosome biogenesis and in those bacteria that undergo differentiation, in morphogenesis control.</text>
</comment>
<dbReference type="GO" id="GO:0003924">
    <property type="term" value="F:GTPase activity"/>
    <property type="evidence" value="ECO:0007669"/>
    <property type="project" value="UniProtKB-UniRule"/>
</dbReference>
<dbReference type="PROSITE" id="PS00905">
    <property type="entry name" value="GTP1_OBG"/>
    <property type="match status" value="1"/>
</dbReference>